<dbReference type="PANTHER" id="PTHR30290:SF10">
    <property type="entry name" value="PERIPLASMIC OLIGOPEPTIDE-BINDING PROTEIN-RELATED"/>
    <property type="match status" value="1"/>
</dbReference>
<comment type="similarity">
    <text evidence="2">Belongs to the bacterial solute-binding protein 5 family.</text>
</comment>
<dbReference type="CDD" id="cd08512">
    <property type="entry name" value="PBP2_NikA_DppA_OppA_like_7"/>
    <property type="match status" value="1"/>
</dbReference>
<sequence>MNKFLSTVAALALGVSILGTHSLPAQAETPPNQLVVAISMQNILTLDPAGITGRDAVLVLSSVYDSLLVADPADRTKFIPRLAESWEVAPDGNSITFKLREGVNFASGNPFTAEDVAYSFKRLMTLNLAQASFLKTRGFNADNADASFQVIDDYTFKLNLPQPDDPNFVLMTISQAGPGSIIDSAQVKENEQNGDWGAAWLKTNSAGSGAYKLNQWRSNENVLLDRNGEYWGEEPAMRRILIRHLPESQSQRLQLERGDIDVAYALLAADLQALEKMEGVEVETTPGAGFYYLAVSMKDERFANPKVREALRYLIDYEGLNKSIMPFYGIPHQRPLSSGVKGLLPDPGYKLDVERAKKLLAEAGYPDGMEVTLRALSEPPFINIATAMQATLAQAGIKANLITGSGDQIYGAMRERKFELIIGRGGGGQHLHPDSNLRAIAYNPDNSDEASLSNYQAWRTSFFDEKLNSMIIDALLEKNHEQQAKKYEEIQVYYEDMIPAIQPFSEVVDTAAYRTDVKGLVVNPWITRFETVTKDR</sequence>
<dbReference type="Proteomes" id="UP000641137">
    <property type="component" value="Unassembled WGS sequence"/>
</dbReference>
<dbReference type="GO" id="GO:0015833">
    <property type="term" value="P:peptide transport"/>
    <property type="evidence" value="ECO:0007669"/>
    <property type="project" value="TreeGrafter"/>
</dbReference>
<name>A0A8J3GIG1_9HYPH</name>
<evidence type="ECO:0000256" key="3">
    <source>
        <dbReference type="ARBA" id="ARBA00022448"/>
    </source>
</evidence>
<gene>
    <name evidence="7" type="ORF">GCM10010136_19500</name>
</gene>
<feature type="signal peptide" evidence="5">
    <location>
        <begin position="1"/>
        <end position="27"/>
    </location>
</feature>
<dbReference type="GO" id="GO:0043190">
    <property type="term" value="C:ATP-binding cassette (ABC) transporter complex"/>
    <property type="evidence" value="ECO:0007669"/>
    <property type="project" value="InterPro"/>
</dbReference>
<accession>A0A8J3GIG1</accession>
<dbReference type="Pfam" id="PF00496">
    <property type="entry name" value="SBP_bac_5"/>
    <property type="match status" value="1"/>
</dbReference>
<dbReference type="PIRSF" id="PIRSF002741">
    <property type="entry name" value="MppA"/>
    <property type="match status" value="1"/>
</dbReference>
<evidence type="ECO:0000259" key="6">
    <source>
        <dbReference type="Pfam" id="PF00496"/>
    </source>
</evidence>
<keyword evidence="4 5" id="KW-0732">Signal</keyword>
<keyword evidence="3" id="KW-0813">Transport</keyword>
<dbReference type="GO" id="GO:1904680">
    <property type="term" value="F:peptide transmembrane transporter activity"/>
    <property type="evidence" value="ECO:0007669"/>
    <property type="project" value="TreeGrafter"/>
</dbReference>
<reference evidence="7" key="1">
    <citation type="journal article" date="2014" name="Int. J. Syst. Evol. Microbiol.">
        <title>Complete genome sequence of Corynebacterium casei LMG S-19264T (=DSM 44701T), isolated from a smear-ripened cheese.</title>
        <authorList>
            <consortium name="US DOE Joint Genome Institute (JGI-PGF)"/>
            <person name="Walter F."/>
            <person name="Albersmeier A."/>
            <person name="Kalinowski J."/>
            <person name="Ruckert C."/>
        </authorList>
    </citation>
    <scope>NUCLEOTIDE SEQUENCE</scope>
    <source>
        <strain evidence="7">KCTC 42097</strain>
    </source>
</reference>
<reference evidence="7" key="2">
    <citation type="submission" date="2020-09" db="EMBL/GenBank/DDBJ databases">
        <authorList>
            <person name="Sun Q."/>
            <person name="Kim S."/>
        </authorList>
    </citation>
    <scope>NUCLEOTIDE SEQUENCE</scope>
    <source>
        <strain evidence="7">KCTC 42097</strain>
    </source>
</reference>
<feature type="domain" description="Solute-binding protein family 5" evidence="6">
    <location>
        <begin position="77"/>
        <end position="446"/>
    </location>
</feature>
<keyword evidence="8" id="KW-1185">Reference proteome</keyword>
<comment type="caution">
    <text evidence="7">The sequence shown here is derived from an EMBL/GenBank/DDBJ whole genome shotgun (WGS) entry which is preliminary data.</text>
</comment>
<evidence type="ECO:0000313" key="7">
    <source>
        <dbReference type="EMBL" id="GHC72062.1"/>
    </source>
</evidence>
<evidence type="ECO:0000256" key="5">
    <source>
        <dbReference type="SAM" id="SignalP"/>
    </source>
</evidence>
<evidence type="ECO:0000313" key="8">
    <source>
        <dbReference type="Proteomes" id="UP000641137"/>
    </source>
</evidence>
<dbReference type="EMBL" id="BMZO01000006">
    <property type="protein sequence ID" value="GHC72062.1"/>
    <property type="molecule type" value="Genomic_DNA"/>
</dbReference>
<dbReference type="RefSeq" id="WP_189489816.1">
    <property type="nucleotide sequence ID" value="NZ_BMZO01000006.1"/>
</dbReference>
<dbReference type="InterPro" id="IPR023765">
    <property type="entry name" value="SBP_5_CS"/>
</dbReference>
<dbReference type="InterPro" id="IPR000914">
    <property type="entry name" value="SBP_5_dom"/>
</dbReference>
<dbReference type="GO" id="GO:0030288">
    <property type="term" value="C:outer membrane-bounded periplasmic space"/>
    <property type="evidence" value="ECO:0007669"/>
    <property type="project" value="UniProtKB-ARBA"/>
</dbReference>
<comment type="subcellular location">
    <subcellularLocation>
        <location evidence="1">Periplasm</location>
    </subcellularLocation>
</comment>
<dbReference type="PROSITE" id="PS01040">
    <property type="entry name" value="SBP_BACTERIAL_5"/>
    <property type="match status" value="1"/>
</dbReference>
<dbReference type="AlphaFoldDB" id="A0A8J3GIG1"/>
<dbReference type="Gene3D" id="3.10.105.10">
    <property type="entry name" value="Dipeptide-binding Protein, Domain 3"/>
    <property type="match status" value="1"/>
</dbReference>
<dbReference type="Gene3D" id="3.90.76.10">
    <property type="entry name" value="Dipeptide-binding Protein, Domain 1"/>
    <property type="match status" value="1"/>
</dbReference>
<evidence type="ECO:0000256" key="1">
    <source>
        <dbReference type="ARBA" id="ARBA00004418"/>
    </source>
</evidence>
<organism evidence="7 8">
    <name type="scientific">Limoniibacter endophyticus</name>
    <dbReference type="NCBI Taxonomy" id="1565040"/>
    <lineage>
        <taxon>Bacteria</taxon>
        <taxon>Pseudomonadati</taxon>
        <taxon>Pseudomonadota</taxon>
        <taxon>Alphaproteobacteria</taxon>
        <taxon>Hyphomicrobiales</taxon>
        <taxon>Bartonellaceae</taxon>
        <taxon>Limoniibacter</taxon>
    </lineage>
</organism>
<evidence type="ECO:0000256" key="2">
    <source>
        <dbReference type="ARBA" id="ARBA00005695"/>
    </source>
</evidence>
<evidence type="ECO:0000256" key="4">
    <source>
        <dbReference type="ARBA" id="ARBA00022729"/>
    </source>
</evidence>
<dbReference type="PANTHER" id="PTHR30290">
    <property type="entry name" value="PERIPLASMIC BINDING COMPONENT OF ABC TRANSPORTER"/>
    <property type="match status" value="1"/>
</dbReference>
<feature type="chain" id="PRO_5035181355" evidence="5">
    <location>
        <begin position="28"/>
        <end position="536"/>
    </location>
</feature>
<dbReference type="InterPro" id="IPR039424">
    <property type="entry name" value="SBP_5"/>
</dbReference>
<dbReference type="InterPro" id="IPR030678">
    <property type="entry name" value="Peptide/Ni-bd"/>
</dbReference>
<dbReference type="Gene3D" id="3.40.190.10">
    <property type="entry name" value="Periplasmic binding protein-like II"/>
    <property type="match status" value="1"/>
</dbReference>
<dbReference type="SUPFAM" id="SSF53850">
    <property type="entry name" value="Periplasmic binding protein-like II"/>
    <property type="match status" value="1"/>
</dbReference>
<proteinExistence type="inferred from homology"/>
<protein>
    <submittedName>
        <fullName evidence="7">Peptide ABC transporter substrate-binding protein</fullName>
    </submittedName>
</protein>